<dbReference type="EnsemblMetazoa" id="XM_030981082">
    <property type="protein sequence ID" value="XP_030836942"/>
    <property type="gene ID" value="LOC115922323"/>
</dbReference>
<dbReference type="SMART" id="SM00442">
    <property type="entry name" value="FGF"/>
    <property type="match status" value="1"/>
</dbReference>
<evidence type="ECO:0000256" key="2">
    <source>
        <dbReference type="SAM" id="MobiDB-lite"/>
    </source>
</evidence>
<dbReference type="KEGG" id="spu:115922323"/>
<protein>
    <submittedName>
        <fullName evidence="3">Uncharacterized protein</fullName>
    </submittedName>
</protein>
<dbReference type="RefSeq" id="XP_030836942.1">
    <property type="nucleotide sequence ID" value="XM_030981082.1"/>
</dbReference>
<evidence type="ECO:0000256" key="1">
    <source>
        <dbReference type="ARBA" id="ARBA00007936"/>
    </source>
</evidence>
<dbReference type="GO" id="GO:0008083">
    <property type="term" value="F:growth factor activity"/>
    <property type="evidence" value="ECO:0007669"/>
    <property type="project" value="InterPro"/>
</dbReference>
<dbReference type="AlphaFoldDB" id="A0A7M7NK57"/>
<dbReference type="SUPFAM" id="SSF50353">
    <property type="entry name" value="Cytokine"/>
    <property type="match status" value="1"/>
</dbReference>
<accession>A0A7M7NK57</accession>
<dbReference type="Proteomes" id="UP000007110">
    <property type="component" value="Unassembled WGS sequence"/>
</dbReference>
<reference evidence="4" key="1">
    <citation type="submission" date="2015-02" db="EMBL/GenBank/DDBJ databases">
        <title>Genome sequencing for Strongylocentrotus purpuratus.</title>
        <authorList>
            <person name="Murali S."/>
            <person name="Liu Y."/>
            <person name="Vee V."/>
            <person name="English A."/>
            <person name="Wang M."/>
            <person name="Skinner E."/>
            <person name="Han Y."/>
            <person name="Muzny D.M."/>
            <person name="Worley K.C."/>
            <person name="Gibbs R.A."/>
        </authorList>
    </citation>
    <scope>NUCLEOTIDE SEQUENCE</scope>
</reference>
<dbReference type="InParanoid" id="A0A7M7NK57"/>
<evidence type="ECO:0000313" key="3">
    <source>
        <dbReference type="EnsemblMetazoa" id="XP_030836942"/>
    </source>
</evidence>
<dbReference type="InterPro" id="IPR002209">
    <property type="entry name" value="Fibroblast_GF_fam"/>
</dbReference>
<evidence type="ECO:0000313" key="4">
    <source>
        <dbReference type="Proteomes" id="UP000007110"/>
    </source>
</evidence>
<organism evidence="3 4">
    <name type="scientific">Strongylocentrotus purpuratus</name>
    <name type="common">Purple sea urchin</name>
    <dbReference type="NCBI Taxonomy" id="7668"/>
    <lineage>
        <taxon>Eukaryota</taxon>
        <taxon>Metazoa</taxon>
        <taxon>Echinodermata</taxon>
        <taxon>Eleutherozoa</taxon>
        <taxon>Echinozoa</taxon>
        <taxon>Echinoidea</taxon>
        <taxon>Euechinoidea</taxon>
        <taxon>Echinacea</taxon>
        <taxon>Camarodonta</taxon>
        <taxon>Echinidea</taxon>
        <taxon>Strongylocentrotidae</taxon>
        <taxon>Strongylocentrotus</taxon>
    </lineage>
</organism>
<dbReference type="Gene3D" id="2.80.10.50">
    <property type="match status" value="1"/>
</dbReference>
<dbReference type="InterPro" id="IPR008996">
    <property type="entry name" value="IL1/FGF"/>
</dbReference>
<comment type="similarity">
    <text evidence="1">Belongs to the heparin-binding growth factors family.</text>
</comment>
<name>A0A7M7NK57_STRPU</name>
<dbReference type="OMA" id="KWYLAFN"/>
<dbReference type="GeneID" id="115922323"/>
<feature type="compositionally biased region" description="Polar residues" evidence="2">
    <location>
        <begin position="33"/>
        <end position="48"/>
    </location>
</feature>
<dbReference type="OrthoDB" id="10474535at2759"/>
<feature type="region of interest" description="Disordered" evidence="2">
    <location>
        <begin position="31"/>
        <end position="53"/>
    </location>
</feature>
<sequence>MRQVKQTLGWGGVFRAFFTLMVVPNFANGLPLNPSNSKTFSKSTQTTGRRNDGDVSTVVDTLGKNFTVHDETVLRGLEKSMANRDVKEGNFSKGIKSRTWSLGKEESPVTHGLRSQSLKRPTNDLMRRQRRTLFSLINTGSISPSQVKAPMTQRTTANVKKNLPQRRRSRTALWSGRRMEDEHIISANILNNSITTYQGLNVSSPLSLTINESNSSGEVNSSSQSLWSSSWSSSSSSSYLEDDVHVNRTNDVPNTHDNPRLHKNRLRGFNISNLLRIRKCHENLTDSAQGGNDTSLRSRRRRGLESEGCQVLHVFHGYIMVDPSGLVTTTWDGDDIYTRLYIFSIGPGYSRIKGIAADRYIHMDEAGSVHGIPSSQIPEPYNVSNSLGAWYEAPGMCQGSSWIQWYRKGGARKELKWYLAFNRQGRVMRTQRTHANMCNASFMKTMSTGTSCNPNDGGYTNN</sequence>
<dbReference type="Pfam" id="PF00167">
    <property type="entry name" value="FGF"/>
    <property type="match status" value="1"/>
</dbReference>
<proteinExistence type="inferred from homology"/>
<reference evidence="3" key="2">
    <citation type="submission" date="2021-01" db="UniProtKB">
        <authorList>
            <consortium name="EnsemblMetazoa"/>
        </authorList>
    </citation>
    <scope>IDENTIFICATION</scope>
</reference>
<keyword evidence="4" id="KW-1185">Reference proteome</keyword>